<evidence type="ECO:0000259" key="1">
    <source>
        <dbReference type="Pfam" id="PF12867"/>
    </source>
</evidence>
<dbReference type="Gene3D" id="1.20.120.450">
    <property type="entry name" value="dinb family like domain"/>
    <property type="match status" value="1"/>
</dbReference>
<evidence type="ECO:0000313" key="3">
    <source>
        <dbReference type="Proteomes" id="UP000199444"/>
    </source>
</evidence>
<dbReference type="InterPro" id="IPR024775">
    <property type="entry name" value="DinB-like"/>
</dbReference>
<protein>
    <submittedName>
        <fullName evidence="2">DinB superfamily protein</fullName>
    </submittedName>
</protein>
<dbReference type="RefSeq" id="WP_092494083.1">
    <property type="nucleotide sequence ID" value="NZ_FNKD01000004.1"/>
</dbReference>
<proteinExistence type="predicted"/>
<evidence type="ECO:0000313" key="2">
    <source>
        <dbReference type="EMBL" id="SDR02951.1"/>
    </source>
</evidence>
<dbReference type="EMBL" id="FNKD01000004">
    <property type="protein sequence ID" value="SDR02951.1"/>
    <property type="molecule type" value="Genomic_DNA"/>
</dbReference>
<organism evidence="2 3">
    <name type="scientific">Virgibacillus salinus</name>
    <dbReference type="NCBI Taxonomy" id="553311"/>
    <lineage>
        <taxon>Bacteria</taxon>
        <taxon>Bacillati</taxon>
        <taxon>Bacillota</taxon>
        <taxon>Bacilli</taxon>
        <taxon>Bacillales</taxon>
        <taxon>Bacillaceae</taxon>
        <taxon>Virgibacillus</taxon>
    </lineage>
</organism>
<accession>A0A1H1FPW5</accession>
<dbReference type="InterPro" id="IPR034660">
    <property type="entry name" value="DinB/YfiT-like"/>
</dbReference>
<dbReference type="AlphaFoldDB" id="A0A1H1FPW5"/>
<feature type="domain" description="DinB-like" evidence="1">
    <location>
        <begin position="6"/>
        <end position="153"/>
    </location>
</feature>
<name>A0A1H1FPW5_9BACI</name>
<sequence length="162" mass="18960">MLISNLGRTRTKLLTSFQDLSDEQLNQKPSDKSWSIAQVLHHLYTSEKAMAGLVLDALQANTEKVEEKDLSFVTDRTKKSKAMSEPPNEMMTKENLLQLLEESRFQHLQFVFNETHERILAKKSMKHQDFGEISLKNAVDLIWLHEKRHINQIQEIRQQLNF</sequence>
<dbReference type="SUPFAM" id="SSF109854">
    <property type="entry name" value="DinB/YfiT-like putative metalloenzymes"/>
    <property type="match status" value="1"/>
</dbReference>
<dbReference type="STRING" id="553311.SAMN05216231_3343"/>
<reference evidence="2 3" key="1">
    <citation type="submission" date="2016-10" db="EMBL/GenBank/DDBJ databases">
        <authorList>
            <person name="de Groot N.N."/>
        </authorList>
    </citation>
    <scope>NUCLEOTIDE SEQUENCE [LARGE SCALE GENOMIC DNA]</scope>
    <source>
        <strain evidence="2 3">CGMCC 1.10449</strain>
    </source>
</reference>
<gene>
    <name evidence="2" type="ORF">SAMN05216231_3343</name>
</gene>
<keyword evidence="3" id="KW-1185">Reference proteome</keyword>
<dbReference type="Pfam" id="PF12867">
    <property type="entry name" value="DinB_2"/>
    <property type="match status" value="1"/>
</dbReference>
<dbReference type="Proteomes" id="UP000199444">
    <property type="component" value="Unassembled WGS sequence"/>
</dbReference>